<dbReference type="EMBL" id="AGNK02002873">
    <property type="status" value="NOT_ANNOTATED_CDS"/>
    <property type="molecule type" value="Genomic_DNA"/>
</dbReference>
<reference evidence="1" key="2">
    <citation type="submission" date="2018-08" db="UniProtKB">
        <authorList>
            <consortium name="EnsemblPlants"/>
        </authorList>
    </citation>
    <scope>IDENTIFICATION</scope>
    <source>
        <strain evidence="1">Yugu1</strain>
    </source>
</reference>
<name>K3XRF5_SETIT</name>
<dbReference type="eggNOG" id="ENOG502R4MU">
    <property type="taxonomic scope" value="Eukaryota"/>
</dbReference>
<dbReference type="EnsemblPlants" id="KQL04480">
    <property type="protein sequence ID" value="KQL04480"/>
    <property type="gene ID" value="SETIT_004497mg"/>
</dbReference>
<protein>
    <submittedName>
        <fullName evidence="1">Uncharacterized protein</fullName>
    </submittedName>
</protein>
<proteinExistence type="predicted"/>
<dbReference type="HOGENOM" id="CLU_120173_0_0_1"/>
<accession>K3XRF5</accession>
<sequence>MAAAQWTVLVRERAIEAKHLCDHARTLLRGAAEHLALPMHVADAQGGRTRAELVGVELFNANHGLSSAVGMMAAADLLAPRGAAADPNPTVPLPSDVDIPDAHESERSALGMLREARVYAEAAHGAVEWCFDRLLTAYDLLDQPGLPGVDGIVADERDAARDGLVDAEHLAAVSAACTYTALCLLFPELV</sequence>
<keyword evidence="2" id="KW-1185">Reference proteome</keyword>
<dbReference type="PANTHER" id="PTHR35356">
    <property type="entry name" value="OS01G0156300 PROTEIN-RELATED"/>
    <property type="match status" value="1"/>
</dbReference>
<organism evidence="1 2">
    <name type="scientific">Setaria italica</name>
    <name type="common">Foxtail millet</name>
    <name type="synonym">Panicum italicum</name>
    <dbReference type="NCBI Taxonomy" id="4555"/>
    <lineage>
        <taxon>Eukaryota</taxon>
        <taxon>Viridiplantae</taxon>
        <taxon>Streptophyta</taxon>
        <taxon>Embryophyta</taxon>
        <taxon>Tracheophyta</taxon>
        <taxon>Spermatophyta</taxon>
        <taxon>Magnoliopsida</taxon>
        <taxon>Liliopsida</taxon>
        <taxon>Poales</taxon>
        <taxon>Poaceae</taxon>
        <taxon>PACMAD clade</taxon>
        <taxon>Panicoideae</taxon>
        <taxon>Panicodae</taxon>
        <taxon>Paniceae</taxon>
        <taxon>Cenchrinae</taxon>
        <taxon>Setaria</taxon>
    </lineage>
</organism>
<dbReference type="Pfam" id="PF06533">
    <property type="entry name" value="DUF1110"/>
    <property type="match status" value="1"/>
</dbReference>
<dbReference type="InParanoid" id="K3XRF5"/>
<dbReference type="Gramene" id="KQL04480">
    <property type="protein sequence ID" value="KQL04480"/>
    <property type="gene ID" value="SETIT_004497mg"/>
</dbReference>
<evidence type="ECO:0000313" key="2">
    <source>
        <dbReference type="Proteomes" id="UP000004995"/>
    </source>
</evidence>
<dbReference type="Proteomes" id="UP000004995">
    <property type="component" value="Unassembled WGS sequence"/>
</dbReference>
<reference evidence="2" key="1">
    <citation type="journal article" date="2012" name="Nat. Biotechnol.">
        <title>Reference genome sequence of the model plant Setaria.</title>
        <authorList>
            <person name="Bennetzen J.L."/>
            <person name="Schmutz J."/>
            <person name="Wang H."/>
            <person name="Percifield R."/>
            <person name="Hawkins J."/>
            <person name="Pontaroli A.C."/>
            <person name="Estep M."/>
            <person name="Feng L."/>
            <person name="Vaughn J.N."/>
            <person name="Grimwood J."/>
            <person name="Jenkins J."/>
            <person name="Barry K."/>
            <person name="Lindquist E."/>
            <person name="Hellsten U."/>
            <person name="Deshpande S."/>
            <person name="Wang X."/>
            <person name="Wu X."/>
            <person name="Mitros T."/>
            <person name="Triplett J."/>
            <person name="Yang X."/>
            <person name="Ye C.Y."/>
            <person name="Mauro-Herrera M."/>
            <person name="Wang L."/>
            <person name="Li P."/>
            <person name="Sharma M."/>
            <person name="Sharma R."/>
            <person name="Ronald P.C."/>
            <person name="Panaud O."/>
            <person name="Kellogg E.A."/>
            <person name="Brutnell T.P."/>
            <person name="Doust A.N."/>
            <person name="Tuskan G.A."/>
            <person name="Rokhsar D."/>
            <person name="Devos K.M."/>
        </authorList>
    </citation>
    <scope>NUCLEOTIDE SEQUENCE [LARGE SCALE GENOMIC DNA]</scope>
    <source>
        <strain evidence="2">cv. Yugu1</strain>
    </source>
</reference>
<dbReference type="PANTHER" id="PTHR35356:SF3">
    <property type="entry name" value="OS01G0156300 PROTEIN"/>
    <property type="match status" value="1"/>
</dbReference>
<dbReference type="OMA" id="MQAHARC"/>
<dbReference type="FunCoup" id="K3XRF5">
    <property type="interactions" value="103"/>
</dbReference>
<dbReference type="InterPro" id="IPR010535">
    <property type="entry name" value="DUF1110"/>
</dbReference>
<dbReference type="AlphaFoldDB" id="K3XRF5"/>
<evidence type="ECO:0000313" key="1">
    <source>
        <dbReference type="EnsemblPlants" id="KQL04480"/>
    </source>
</evidence>